<evidence type="ECO:0000313" key="3">
    <source>
        <dbReference type="Proteomes" id="UP001224359"/>
    </source>
</evidence>
<sequence length="464" mass="53477">MGEYETQSVGVVPDKFVQGYEYITEHICDGAPLKDILKKLVKYFEDQFESSKASIMLLNETGDYFVDGITYSFPEALLHQYYGVPLQDGIGVSGHAVSRKSLSVSSNIDNDPYWDNWRQIVNELGIQSCWSLPVMRHESDDVIGALTVYSSDIKEPTDEELKLVEAYKALLSLIMNDFYERHSGEESGIQSEPMLPPKSLSEREKYLFMIRRGLEEGQIRPHYQPIMNKSGDVYGFEVLVRWPHPERGVIPPNQFIPFAEEEGLIDEIDQYVAEYACREMKSLIDQTGQNFMLTINVSANHITKRHFIEKLKRTLEKTGFPPSLLAVELTETTLLNDMDDAIYVMDRLRELGVQLWIDDFGTVYSSLNYLKKLPVDVVKLDGSFVREIHQEMVDRMICESIVRLAHNLNLQVVAEGIEDESQLNVLSQMDCEWYQGYYYQKPIHFNELQNYVQTVNWVKRKGLA</sequence>
<evidence type="ECO:0000313" key="2">
    <source>
        <dbReference type="EMBL" id="MDQ0158144.1"/>
    </source>
</evidence>
<dbReference type="InterPro" id="IPR035919">
    <property type="entry name" value="EAL_sf"/>
</dbReference>
<dbReference type="InterPro" id="IPR003018">
    <property type="entry name" value="GAF"/>
</dbReference>
<dbReference type="SUPFAM" id="SSF55781">
    <property type="entry name" value="GAF domain-like"/>
    <property type="match status" value="1"/>
</dbReference>
<feature type="domain" description="EAL" evidence="1">
    <location>
        <begin position="203"/>
        <end position="456"/>
    </location>
</feature>
<dbReference type="Gene3D" id="3.30.450.40">
    <property type="match status" value="1"/>
</dbReference>
<gene>
    <name evidence="2" type="ORF">J2S77_000094</name>
</gene>
<accession>A0ABT9VB28</accession>
<dbReference type="Gene3D" id="3.20.20.450">
    <property type="entry name" value="EAL domain"/>
    <property type="match status" value="1"/>
</dbReference>
<comment type="caution">
    <text evidence="2">The sequence shown here is derived from an EMBL/GenBank/DDBJ whole genome shotgun (WGS) entry which is preliminary data.</text>
</comment>
<organism evidence="2 3">
    <name type="scientific">Alkalibacillus salilacus</name>
    <dbReference type="NCBI Taxonomy" id="284582"/>
    <lineage>
        <taxon>Bacteria</taxon>
        <taxon>Bacillati</taxon>
        <taxon>Bacillota</taxon>
        <taxon>Bacilli</taxon>
        <taxon>Bacillales</taxon>
        <taxon>Bacillaceae</taxon>
        <taxon>Alkalibacillus</taxon>
    </lineage>
</organism>
<dbReference type="InterPro" id="IPR001633">
    <property type="entry name" value="EAL_dom"/>
</dbReference>
<keyword evidence="3" id="KW-1185">Reference proteome</keyword>
<evidence type="ECO:0000259" key="1">
    <source>
        <dbReference type="PROSITE" id="PS50883"/>
    </source>
</evidence>
<dbReference type="CDD" id="cd01948">
    <property type="entry name" value="EAL"/>
    <property type="match status" value="1"/>
</dbReference>
<dbReference type="Pfam" id="PF00563">
    <property type="entry name" value="EAL"/>
    <property type="match status" value="1"/>
</dbReference>
<dbReference type="EMBL" id="JAUSTQ010000001">
    <property type="protein sequence ID" value="MDQ0158144.1"/>
    <property type="molecule type" value="Genomic_DNA"/>
</dbReference>
<dbReference type="Pfam" id="PF13185">
    <property type="entry name" value="GAF_2"/>
    <property type="match status" value="1"/>
</dbReference>
<dbReference type="Proteomes" id="UP001224359">
    <property type="component" value="Unassembled WGS sequence"/>
</dbReference>
<dbReference type="InterPro" id="IPR050706">
    <property type="entry name" value="Cyclic-di-GMP_PDE-like"/>
</dbReference>
<proteinExistence type="predicted"/>
<dbReference type="PANTHER" id="PTHR33121:SF79">
    <property type="entry name" value="CYCLIC DI-GMP PHOSPHODIESTERASE PDED-RELATED"/>
    <property type="match status" value="1"/>
</dbReference>
<dbReference type="SMART" id="SM00065">
    <property type="entry name" value="GAF"/>
    <property type="match status" value="1"/>
</dbReference>
<dbReference type="SUPFAM" id="SSF141868">
    <property type="entry name" value="EAL domain-like"/>
    <property type="match status" value="1"/>
</dbReference>
<protein>
    <submittedName>
        <fullName evidence="2">EAL domain-containing protein (Putative c-di-GMP-specific phosphodiesterase class I)</fullName>
    </submittedName>
</protein>
<dbReference type="InterPro" id="IPR029016">
    <property type="entry name" value="GAF-like_dom_sf"/>
</dbReference>
<reference evidence="2 3" key="1">
    <citation type="submission" date="2023-07" db="EMBL/GenBank/DDBJ databases">
        <title>Genomic Encyclopedia of Type Strains, Phase IV (KMG-IV): sequencing the most valuable type-strain genomes for metagenomic binning, comparative biology and taxonomic classification.</title>
        <authorList>
            <person name="Goeker M."/>
        </authorList>
    </citation>
    <scope>NUCLEOTIDE SEQUENCE [LARGE SCALE GENOMIC DNA]</scope>
    <source>
        <strain evidence="2 3">DSM 16460</strain>
    </source>
</reference>
<dbReference type="PANTHER" id="PTHR33121">
    <property type="entry name" value="CYCLIC DI-GMP PHOSPHODIESTERASE PDEF"/>
    <property type="match status" value="1"/>
</dbReference>
<name>A0ABT9VB28_9BACI</name>
<dbReference type="PROSITE" id="PS50883">
    <property type="entry name" value="EAL"/>
    <property type="match status" value="1"/>
</dbReference>
<dbReference type="RefSeq" id="WP_306973623.1">
    <property type="nucleotide sequence ID" value="NZ_JAUSTQ010000001.1"/>
</dbReference>
<dbReference type="SMART" id="SM00052">
    <property type="entry name" value="EAL"/>
    <property type="match status" value="1"/>
</dbReference>